<dbReference type="Gene3D" id="3.30.40.10">
    <property type="entry name" value="Zinc/RING finger domain, C3HC4 (zinc finger)"/>
    <property type="match status" value="1"/>
</dbReference>
<evidence type="ECO:0000256" key="1">
    <source>
        <dbReference type="PROSITE-ProRule" id="PRU00175"/>
    </source>
</evidence>
<dbReference type="GO" id="GO:0006511">
    <property type="term" value="P:ubiquitin-dependent protein catabolic process"/>
    <property type="evidence" value="ECO:0007669"/>
    <property type="project" value="TreeGrafter"/>
</dbReference>
<protein>
    <recommendedName>
        <fullName evidence="3">RING-type domain-containing protein</fullName>
    </recommendedName>
</protein>
<dbReference type="CDD" id="cd16454">
    <property type="entry name" value="RING-H2_PA-TM-RING"/>
    <property type="match status" value="1"/>
</dbReference>
<reference evidence="4" key="1">
    <citation type="submission" date="2022-08" db="EMBL/GenBank/DDBJ databases">
        <authorList>
            <person name="Gutierrez-Valencia J."/>
        </authorList>
    </citation>
    <scope>NUCLEOTIDE SEQUENCE</scope>
</reference>
<dbReference type="InterPro" id="IPR051826">
    <property type="entry name" value="E3_ubiquitin-ligase_domain"/>
</dbReference>
<dbReference type="AlphaFoldDB" id="A0AAV0PMZ9"/>
<keyword evidence="1" id="KW-0862">Zinc</keyword>
<dbReference type="SUPFAM" id="SSF57850">
    <property type="entry name" value="RING/U-box"/>
    <property type="match status" value="1"/>
</dbReference>
<dbReference type="Pfam" id="PF13639">
    <property type="entry name" value="zf-RING_2"/>
    <property type="match status" value="1"/>
</dbReference>
<dbReference type="GO" id="GO:0008270">
    <property type="term" value="F:zinc ion binding"/>
    <property type="evidence" value="ECO:0007669"/>
    <property type="project" value="UniProtKB-KW"/>
</dbReference>
<keyword evidence="5" id="KW-1185">Reference proteome</keyword>
<sequence>MEYQTPLPPAEAEAAAKNDFPGEGNETRMIMAALSTLPPHNLAALTSSILSLADARRRRLSALLTSPAAFSLALAHLHSLSLPQKTHLVAKHLLSSLHHLTSHFSPPPPPPPAAFFHHRDADAALLLLLLCDLLHRHPDLLDATPYDHWRLALAAHYRAGSVLSHREIGVFYGGVLTPYVELVSRCWRFVTGDGRGEKKAEAPAAPAAVVALPSVDGGGGGGGGECVVCKEAMEEGRDVCELPCRHLFHWSCILPWLVKRNTCPCCRFQLPTEDVGGEIRRLWGFLVDAAGCGAAV</sequence>
<keyword evidence="1" id="KW-0863">Zinc-finger</keyword>
<dbReference type="InterPro" id="IPR001841">
    <property type="entry name" value="Znf_RING"/>
</dbReference>
<accession>A0AAV0PMZ9</accession>
<dbReference type="PANTHER" id="PTHR22765">
    <property type="entry name" value="RING FINGER AND PROTEASE ASSOCIATED DOMAIN-CONTAINING"/>
    <property type="match status" value="1"/>
</dbReference>
<proteinExistence type="predicted"/>
<dbReference type="InterPro" id="IPR013083">
    <property type="entry name" value="Znf_RING/FYVE/PHD"/>
</dbReference>
<feature type="region of interest" description="Disordered" evidence="2">
    <location>
        <begin position="1"/>
        <end position="22"/>
    </location>
</feature>
<feature type="domain" description="RING-type" evidence="3">
    <location>
        <begin position="226"/>
        <end position="267"/>
    </location>
</feature>
<evidence type="ECO:0000313" key="4">
    <source>
        <dbReference type="EMBL" id="CAI0471651.1"/>
    </source>
</evidence>
<evidence type="ECO:0000259" key="3">
    <source>
        <dbReference type="PROSITE" id="PS50089"/>
    </source>
</evidence>
<organism evidence="4 5">
    <name type="scientific">Linum tenue</name>
    <dbReference type="NCBI Taxonomy" id="586396"/>
    <lineage>
        <taxon>Eukaryota</taxon>
        <taxon>Viridiplantae</taxon>
        <taxon>Streptophyta</taxon>
        <taxon>Embryophyta</taxon>
        <taxon>Tracheophyta</taxon>
        <taxon>Spermatophyta</taxon>
        <taxon>Magnoliopsida</taxon>
        <taxon>eudicotyledons</taxon>
        <taxon>Gunneridae</taxon>
        <taxon>Pentapetalae</taxon>
        <taxon>rosids</taxon>
        <taxon>fabids</taxon>
        <taxon>Malpighiales</taxon>
        <taxon>Linaceae</taxon>
        <taxon>Linum</taxon>
    </lineage>
</organism>
<dbReference type="Proteomes" id="UP001154282">
    <property type="component" value="Unassembled WGS sequence"/>
</dbReference>
<dbReference type="SMART" id="SM00184">
    <property type="entry name" value="RING"/>
    <property type="match status" value="1"/>
</dbReference>
<dbReference type="EMBL" id="CAMGYJ010000009">
    <property type="protein sequence ID" value="CAI0471651.1"/>
    <property type="molecule type" value="Genomic_DNA"/>
</dbReference>
<evidence type="ECO:0000256" key="2">
    <source>
        <dbReference type="SAM" id="MobiDB-lite"/>
    </source>
</evidence>
<dbReference type="PANTHER" id="PTHR22765:SF343">
    <property type="entry name" value="E3 UBIQUITIN-PROTEIN LIGASE SGR9, AMYLOPLASTIC"/>
    <property type="match status" value="1"/>
</dbReference>
<gene>
    <name evidence="4" type="ORF">LITE_LOCUS38970</name>
</gene>
<comment type="caution">
    <text evidence="4">The sequence shown here is derived from an EMBL/GenBank/DDBJ whole genome shotgun (WGS) entry which is preliminary data.</text>
</comment>
<dbReference type="PROSITE" id="PS50089">
    <property type="entry name" value="ZF_RING_2"/>
    <property type="match status" value="1"/>
</dbReference>
<keyword evidence="1" id="KW-0479">Metal-binding</keyword>
<name>A0AAV0PMZ9_9ROSI</name>
<evidence type="ECO:0000313" key="5">
    <source>
        <dbReference type="Proteomes" id="UP001154282"/>
    </source>
</evidence>
<dbReference type="GO" id="GO:0061630">
    <property type="term" value="F:ubiquitin protein ligase activity"/>
    <property type="evidence" value="ECO:0007669"/>
    <property type="project" value="TreeGrafter"/>
</dbReference>